<keyword evidence="6" id="KW-0520">NAD</keyword>
<dbReference type="AlphaFoldDB" id="A0A1H3SN66"/>
<proteinExistence type="inferred from homology"/>
<evidence type="ECO:0000256" key="6">
    <source>
        <dbReference type="ARBA" id="ARBA00023027"/>
    </source>
</evidence>
<evidence type="ECO:0000256" key="5">
    <source>
        <dbReference type="ARBA" id="ARBA00016977"/>
    </source>
</evidence>
<dbReference type="NCBIfam" id="TIGR01181">
    <property type="entry name" value="dTDP_gluc_dehyt"/>
    <property type="match status" value="1"/>
</dbReference>
<comment type="cofactor">
    <cofactor evidence="2 8">
        <name>NAD(+)</name>
        <dbReference type="ChEBI" id="CHEBI:57540"/>
    </cofactor>
</comment>
<dbReference type="Gene3D" id="3.90.25.10">
    <property type="entry name" value="UDP-galactose 4-epimerase, domain 1"/>
    <property type="match status" value="1"/>
</dbReference>
<protein>
    <recommendedName>
        <fullName evidence="5 8">dTDP-glucose 4,6-dehydratase</fullName>
        <ecNumber evidence="4 8">4.2.1.46</ecNumber>
    </recommendedName>
</protein>
<evidence type="ECO:0000256" key="4">
    <source>
        <dbReference type="ARBA" id="ARBA00011990"/>
    </source>
</evidence>
<dbReference type="CDD" id="cd05246">
    <property type="entry name" value="dTDP_GD_SDR_e"/>
    <property type="match status" value="1"/>
</dbReference>
<dbReference type="GO" id="GO:0008460">
    <property type="term" value="F:dTDP-glucose 4,6-dehydratase activity"/>
    <property type="evidence" value="ECO:0007669"/>
    <property type="project" value="UniProtKB-EC"/>
</dbReference>
<dbReference type="InterPro" id="IPR005888">
    <property type="entry name" value="dTDP_Gluc_deHydtase"/>
</dbReference>
<keyword evidence="7 8" id="KW-0456">Lyase</keyword>
<comment type="catalytic activity">
    <reaction evidence="1 8">
        <text>dTDP-alpha-D-glucose = dTDP-4-dehydro-6-deoxy-alpha-D-glucose + H2O</text>
        <dbReference type="Rhea" id="RHEA:17221"/>
        <dbReference type="ChEBI" id="CHEBI:15377"/>
        <dbReference type="ChEBI" id="CHEBI:57477"/>
        <dbReference type="ChEBI" id="CHEBI:57649"/>
        <dbReference type="EC" id="4.2.1.46"/>
    </reaction>
</comment>
<sequence>MPIWYTTGMGKLLVTGGAGFIGSNFVHYVLRNTEHTVTVLDAFTYAGNRASLEGLPSERLTIVDGDIGDAALVDSLVSAHDVVVHYAAESHNDNSLHDPRPFLDTNVVGTFTLIEAARRHDKRFHHISTDEVYGDLELDDPARFTETTPYNPSSPYSSTKAASDLLVRAWVRSFGLRATISNCSNNYGPYQHVEKFIPRQITNVLQGQRPKLYGSGQNVRDWIHADDHSSAVLAIIDAGVIGDTYLIGADGEKDNRSVVELILENLGQPADAYDLVADRPGHDMRYAIDSTKLRTELGWLPRYSDFAEGLTATIDWYRGNRSWWEPQKAAAEARYAIQAS</sequence>
<dbReference type="InterPro" id="IPR016040">
    <property type="entry name" value="NAD(P)-bd_dom"/>
</dbReference>
<feature type="domain" description="NAD(P)-binding" evidence="9">
    <location>
        <begin position="13"/>
        <end position="309"/>
    </location>
</feature>
<dbReference type="Pfam" id="PF16363">
    <property type="entry name" value="GDP_Man_Dehyd"/>
    <property type="match status" value="1"/>
</dbReference>
<reference evidence="10 11" key="1">
    <citation type="submission" date="2016-10" db="EMBL/GenBank/DDBJ databases">
        <authorList>
            <person name="de Groot N.N."/>
        </authorList>
    </citation>
    <scope>NUCLEOTIDE SEQUENCE [LARGE SCALE GENOMIC DNA]</scope>
    <source>
        <strain evidence="10 11">CGMCC 4.3491</strain>
    </source>
</reference>
<dbReference type="SUPFAM" id="SSF51735">
    <property type="entry name" value="NAD(P)-binding Rossmann-fold domains"/>
    <property type="match status" value="1"/>
</dbReference>
<evidence type="ECO:0000256" key="7">
    <source>
        <dbReference type="ARBA" id="ARBA00023239"/>
    </source>
</evidence>
<evidence type="ECO:0000313" key="11">
    <source>
        <dbReference type="Proteomes" id="UP000198891"/>
    </source>
</evidence>
<accession>A0A1H3SN66</accession>
<dbReference type="InterPro" id="IPR036291">
    <property type="entry name" value="NAD(P)-bd_dom_sf"/>
</dbReference>
<gene>
    <name evidence="10" type="ORF">SAMN05216554_3516</name>
</gene>
<evidence type="ECO:0000256" key="8">
    <source>
        <dbReference type="RuleBase" id="RU004473"/>
    </source>
</evidence>
<organism evidence="10 11">
    <name type="scientific">Herbiconiux ginsengi</name>
    <dbReference type="NCBI Taxonomy" id="381665"/>
    <lineage>
        <taxon>Bacteria</taxon>
        <taxon>Bacillati</taxon>
        <taxon>Actinomycetota</taxon>
        <taxon>Actinomycetes</taxon>
        <taxon>Micrococcales</taxon>
        <taxon>Microbacteriaceae</taxon>
        <taxon>Herbiconiux</taxon>
    </lineage>
</organism>
<evidence type="ECO:0000256" key="1">
    <source>
        <dbReference type="ARBA" id="ARBA00001539"/>
    </source>
</evidence>
<evidence type="ECO:0000259" key="9">
    <source>
        <dbReference type="Pfam" id="PF16363"/>
    </source>
</evidence>
<dbReference type="Gene3D" id="3.40.50.720">
    <property type="entry name" value="NAD(P)-binding Rossmann-like Domain"/>
    <property type="match status" value="1"/>
</dbReference>
<name>A0A1H3SN66_9MICO</name>
<dbReference type="GO" id="GO:0009225">
    <property type="term" value="P:nucleotide-sugar metabolic process"/>
    <property type="evidence" value="ECO:0007669"/>
    <property type="project" value="InterPro"/>
</dbReference>
<evidence type="ECO:0000256" key="2">
    <source>
        <dbReference type="ARBA" id="ARBA00001911"/>
    </source>
</evidence>
<evidence type="ECO:0000313" key="10">
    <source>
        <dbReference type="EMBL" id="SDZ39374.1"/>
    </source>
</evidence>
<keyword evidence="11" id="KW-1185">Reference proteome</keyword>
<comment type="similarity">
    <text evidence="3 8">Belongs to the NAD(P)-dependent epimerase/dehydratase family. dTDP-glucose dehydratase subfamily.</text>
</comment>
<dbReference type="PANTHER" id="PTHR43000">
    <property type="entry name" value="DTDP-D-GLUCOSE 4,6-DEHYDRATASE-RELATED"/>
    <property type="match status" value="1"/>
</dbReference>
<evidence type="ECO:0000256" key="3">
    <source>
        <dbReference type="ARBA" id="ARBA00008178"/>
    </source>
</evidence>
<dbReference type="STRING" id="381665.SAMN05216554_3516"/>
<dbReference type="EMBL" id="FNPZ01000004">
    <property type="protein sequence ID" value="SDZ39374.1"/>
    <property type="molecule type" value="Genomic_DNA"/>
</dbReference>
<dbReference type="EC" id="4.2.1.46" evidence="4 8"/>
<dbReference type="Proteomes" id="UP000198891">
    <property type="component" value="Unassembled WGS sequence"/>
</dbReference>